<sequence>MAAQTSTSAASSLPPYSTPTIVQGGRVVYEYEVPVSLPHASMGGDHLYQPIDPLLRESTDGGQQLWGVQDMSYYQQPSSDACLDPSLAPGAASLYQPAVGRNDSPFSFQPSPAFSLIESPSIGSDANYEIVDPATPPDAHLSLGNSYDSDYSYDSNVDQSDASFYPDSSYYGGMDMVTLNGPYVFGSAPNGSPLMPAGNAFNGHMGSFSTTLPYVNSGRHIKEESLSSSADEKVSIAKPAKRHPYSSRSDLEPVSNKRASPDNECSSQGDKRRKTHITNKRFCHKCKKNFQSRTTLEEHTNLEHPRPYICVFHYAGCTARFDAKNEWKRHVSTKHLGLRYWVCTEGKCAEERQSACQRYAGLPMFGNIFNRKDLYTQHIRRMHATITGQNTTDYKGADARSDCMVKKMQEDALRIRCRLPTWMPCPVQSCDKTFTGANAWDERMEHVAQQHFDNAAAGREPPVEFGGPHDTVLTEWAQRPDIRIVKKTETGWELCDPLKGDTEYRMATPDDEE</sequence>
<evidence type="ECO:0000313" key="5">
    <source>
        <dbReference type="Proteomes" id="UP000024376"/>
    </source>
</evidence>
<dbReference type="InterPro" id="IPR013087">
    <property type="entry name" value="Znf_C2H2_type"/>
</dbReference>
<dbReference type="PANTHER" id="PTHR23225:SF2">
    <property type="entry name" value="AT09679P-RELATED"/>
    <property type="match status" value="1"/>
</dbReference>
<evidence type="ECO:0000256" key="1">
    <source>
        <dbReference type="PROSITE-ProRule" id="PRU00042"/>
    </source>
</evidence>
<dbReference type="AlphaFoldDB" id="A0A024S7S5"/>
<dbReference type="PROSITE" id="PS00028">
    <property type="entry name" value="ZINC_FINGER_C2H2_1"/>
    <property type="match status" value="1"/>
</dbReference>
<name>A0A024S7S5_HYPJR</name>
<dbReference type="EMBL" id="KI911149">
    <property type="protein sequence ID" value="ETS01143.1"/>
    <property type="molecule type" value="Genomic_DNA"/>
</dbReference>
<dbReference type="HOGENOM" id="CLU_546360_0_0_1"/>
<protein>
    <recommendedName>
        <fullName evidence="3">C2H2-type domain-containing protein</fullName>
    </recommendedName>
</protein>
<feature type="compositionally biased region" description="Basic and acidic residues" evidence="2">
    <location>
        <begin position="223"/>
        <end position="235"/>
    </location>
</feature>
<evidence type="ECO:0000256" key="2">
    <source>
        <dbReference type="SAM" id="MobiDB-lite"/>
    </source>
</evidence>
<accession>A0A024S7S5</accession>
<organism evidence="4 5">
    <name type="scientific">Hypocrea jecorina (strain ATCC 56765 / BCRC 32924 / NRRL 11460 / Rut C-30)</name>
    <name type="common">Trichoderma reesei</name>
    <dbReference type="NCBI Taxonomy" id="1344414"/>
    <lineage>
        <taxon>Eukaryota</taxon>
        <taxon>Fungi</taxon>
        <taxon>Dikarya</taxon>
        <taxon>Ascomycota</taxon>
        <taxon>Pezizomycotina</taxon>
        <taxon>Sordariomycetes</taxon>
        <taxon>Hypocreomycetidae</taxon>
        <taxon>Hypocreales</taxon>
        <taxon>Hypocreaceae</taxon>
        <taxon>Trichoderma</taxon>
    </lineage>
</organism>
<dbReference type="GO" id="GO:0008270">
    <property type="term" value="F:zinc ion binding"/>
    <property type="evidence" value="ECO:0007669"/>
    <property type="project" value="UniProtKB-KW"/>
</dbReference>
<keyword evidence="1" id="KW-0479">Metal-binding</keyword>
<dbReference type="InterPro" id="IPR039970">
    <property type="entry name" value="TF_Grauzone"/>
</dbReference>
<feature type="region of interest" description="Disordered" evidence="2">
    <location>
        <begin position="223"/>
        <end position="273"/>
    </location>
</feature>
<proteinExistence type="predicted"/>
<dbReference type="KEGG" id="trr:M419DRAFT_100056"/>
<dbReference type="OrthoDB" id="5388486at2759"/>
<feature type="region of interest" description="Disordered" evidence="2">
    <location>
        <begin position="1"/>
        <end position="20"/>
    </location>
</feature>
<evidence type="ECO:0000313" key="4">
    <source>
        <dbReference type="EMBL" id="ETS01143.1"/>
    </source>
</evidence>
<gene>
    <name evidence="4" type="ORF">M419DRAFT_100056</name>
</gene>
<keyword evidence="1" id="KW-0863">Zinc-finger</keyword>
<evidence type="ECO:0000259" key="3">
    <source>
        <dbReference type="PROSITE" id="PS50157"/>
    </source>
</evidence>
<dbReference type="PANTHER" id="PTHR23225">
    <property type="entry name" value="ZINC FINGER PROTEIN"/>
    <property type="match status" value="1"/>
</dbReference>
<dbReference type="Proteomes" id="UP000024376">
    <property type="component" value="Unassembled WGS sequence"/>
</dbReference>
<feature type="domain" description="C2H2-type" evidence="3">
    <location>
        <begin position="281"/>
        <end position="304"/>
    </location>
</feature>
<dbReference type="Gene3D" id="3.30.160.60">
    <property type="entry name" value="Classic Zinc Finger"/>
    <property type="match status" value="1"/>
</dbReference>
<dbReference type="PROSITE" id="PS50157">
    <property type="entry name" value="ZINC_FINGER_C2H2_2"/>
    <property type="match status" value="1"/>
</dbReference>
<keyword evidence="1" id="KW-0862">Zinc</keyword>
<reference evidence="5" key="1">
    <citation type="journal article" date="2013" name="Ind. Biotechnol.">
        <title>Comparative genomics analysis of Trichoderma reesei strains.</title>
        <authorList>
            <person name="Koike H."/>
            <person name="Aerts A."/>
            <person name="LaButti K."/>
            <person name="Grigoriev I.V."/>
            <person name="Baker S.E."/>
        </authorList>
    </citation>
    <scope>NUCLEOTIDE SEQUENCE [LARGE SCALE GENOMIC DNA]</scope>
    <source>
        <strain evidence="5">ATCC 56765 / BCRC 32924 / NRRL 11460 / Rut C-30</strain>
    </source>
</reference>
<dbReference type="GO" id="GO:0003700">
    <property type="term" value="F:DNA-binding transcription factor activity"/>
    <property type="evidence" value="ECO:0007669"/>
    <property type="project" value="InterPro"/>
</dbReference>